<sequence length="77" mass="8798">MAASRQNLRINHIDFSGIDGEVPVVFRLYGIWSECERGDEALTKLIDERRINDWITSEGRLKLSAKNIADHSDFGHI</sequence>
<dbReference type="Proteomes" id="UP000051906">
    <property type="component" value="Unassembled WGS sequence"/>
</dbReference>
<protein>
    <submittedName>
        <fullName evidence="1">Uncharacterized protein</fullName>
    </submittedName>
</protein>
<evidence type="ECO:0000313" key="1">
    <source>
        <dbReference type="EMBL" id="KRO00266.1"/>
    </source>
</evidence>
<reference evidence="1 2" key="1">
    <citation type="journal article" date="2015" name="Genome Announc.">
        <title>Expanding the biotechnology potential of lactobacilli through comparative genomics of 213 strains and associated genera.</title>
        <authorList>
            <person name="Sun Z."/>
            <person name="Harris H.M."/>
            <person name="McCann A."/>
            <person name="Guo C."/>
            <person name="Argimon S."/>
            <person name="Zhang W."/>
            <person name="Yang X."/>
            <person name="Jeffery I.B."/>
            <person name="Cooney J.C."/>
            <person name="Kagawa T.F."/>
            <person name="Liu W."/>
            <person name="Song Y."/>
            <person name="Salvetti E."/>
            <person name="Wrobel A."/>
            <person name="Rasinkangas P."/>
            <person name="Parkhill J."/>
            <person name="Rea M.C."/>
            <person name="O'Sullivan O."/>
            <person name="Ritari J."/>
            <person name="Douillard F.P."/>
            <person name="Paul Ross R."/>
            <person name="Yang R."/>
            <person name="Briner A.E."/>
            <person name="Felis G.E."/>
            <person name="de Vos W.M."/>
            <person name="Barrangou R."/>
            <person name="Klaenhammer T.R."/>
            <person name="Caufield P.W."/>
            <person name="Cui Y."/>
            <person name="Zhang H."/>
            <person name="O'Toole P.W."/>
        </authorList>
    </citation>
    <scope>NUCLEOTIDE SEQUENCE [LARGE SCALE GENOMIC DNA]</scope>
    <source>
        <strain evidence="1 2">DSM 22467</strain>
    </source>
</reference>
<accession>A0A0R2LPJ7</accession>
<keyword evidence="2" id="KW-1185">Reference proteome</keyword>
<evidence type="ECO:0000313" key="2">
    <source>
        <dbReference type="Proteomes" id="UP000051906"/>
    </source>
</evidence>
<organism evidence="1 2">
    <name type="scientific">Levilactobacillus paucivorans</name>
    <dbReference type="NCBI Taxonomy" id="616990"/>
    <lineage>
        <taxon>Bacteria</taxon>
        <taxon>Bacillati</taxon>
        <taxon>Bacillota</taxon>
        <taxon>Bacilli</taxon>
        <taxon>Lactobacillales</taxon>
        <taxon>Lactobacillaceae</taxon>
        <taxon>Levilactobacillus</taxon>
    </lineage>
</organism>
<name>A0A0R2LPJ7_9LACO</name>
<proteinExistence type="predicted"/>
<gene>
    <name evidence="1" type="ORF">IV54_GL000589</name>
</gene>
<dbReference type="AlphaFoldDB" id="A0A0R2LPJ7"/>
<dbReference type="EMBL" id="JQCA01000126">
    <property type="protein sequence ID" value="KRO00266.1"/>
    <property type="molecule type" value="Genomic_DNA"/>
</dbReference>
<comment type="caution">
    <text evidence="1">The sequence shown here is derived from an EMBL/GenBank/DDBJ whole genome shotgun (WGS) entry which is preliminary data.</text>
</comment>